<dbReference type="InterPro" id="IPR036259">
    <property type="entry name" value="MFS_trans_sf"/>
</dbReference>
<organism evidence="6 7">
    <name type="scientific">Terrimesophilobacter mesophilus</name>
    <dbReference type="NCBI Taxonomy" id="433647"/>
    <lineage>
        <taxon>Bacteria</taxon>
        <taxon>Bacillati</taxon>
        <taxon>Actinomycetota</taxon>
        <taxon>Actinomycetes</taxon>
        <taxon>Micrococcales</taxon>
        <taxon>Microbacteriaceae</taxon>
        <taxon>Terrimesophilobacter</taxon>
    </lineage>
</organism>
<reference evidence="6 7" key="1">
    <citation type="submission" date="2019-03" db="EMBL/GenBank/DDBJ databases">
        <title>Genomics of glacier-inhabiting Cryobacterium strains.</title>
        <authorList>
            <person name="Liu Q."/>
            <person name="Xin Y.-H."/>
        </authorList>
    </citation>
    <scope>NUCLEOTIDE SEQUENCE [LARGE SCALE GENOMIC DNA]</scope>
    <source>
        <strain evidence="6 7">CGMCC 1.10440</strain>
    </source>
</reference>
<evidence type="ECO:0000256" key="2">
    <source>
        <dbReference type="ARBA" id="ARBA00022692"/>
    </source>
</evidence>
<evidence type="ECO:0000256" key="1">
    <source>
        <dbReference type="ARBA" id="ARBA00004651"/>
    </source>
</evidence>
<comment type="subcellular location">
    <subcellularLocation>
        <location evidence="1">Cell membrane</location>
        <topology evidence="1">Multi-pass membrane protein</topology>
    </subcellularLocation>
</comment>
<dbReference type="InterPro" id="IPR051788">
    <property type="entry name" value="MFS_Transporter"/>
</dbReference>
<dbReference type="CDD" id="cd17393">
    <property type="entry name" value="MFS_MosC_like"/>
    <property type="match status" value="1"/>
</dbReference>
<feature type="domain" description="Major facilitator superfamily (MFS) profile" evidence="5">
    <location>
        <begin position="1"/>
        <end position="405"/>
    </location>
</feature>
<dbReference type="Pfam" id="PF07690">
    <property type="entry name" value="MFS_1"/>
    <property type="match status" value="1"/>
</dbReference>
<accession>A0A4R8VDT5</accession>
<keyword evidence="4" id="KW-0472">Membrane</keyword>
<evidence type="ECO:0000256" key="3">
    <source>
        <dbReference type="ARBA" id="ARBA00022989"/>
    </source>
</evidence>
<keyword evidence="7" id="KW-1185">Reference proteome</keyword>
<evidence type="ECO:0000313" key="6">
    <source>
        <dbReference type="EMBL" id="TFB79997.1"/>
    </source>
</evidence>
<dbReference type="Proteomes" id="UP000298488">
    <property type="component" value="Unassembled WGS sequence"/>
</dbReference>
<dbReference type="PANTHER" id="PTHR23514">
    <property type="entry name" value="BYPASS OF STOP CODON PROTEIN 6"/>
    <property type="match status" value="1"/>
</dbReference>
<dbReference type="InterPro" id="IPR020846">
    <property type="entry name" value="MFS_dom"/>
</dbReference>
<dbReference type="GO" id="GO:0005886">
    <property type="term" value="C:plasma membrane"/>
    <property type="evidence" value="ECO:0007669"/>
    <property type="project" value="UniProtKB-SubCell"/>
</dbReference>
<dbReference type="SUPFAM" id="SSF103473">
    <property type="entry name" value="MFS general substrate transporter"/>
    <property type="match status" value="1"/>
</dbReference>
<dbReference type="OrthoDB" id="9809599at2"/>
<sequence>MVDGRLPRGPASNIDSPGIRAWRNSVYLIFAVCGAGLAGIVARIPTLRDDLGISIAEMGLLLLGLSVGSVFGLVLSGQIVARFGPRATIVGSLILAALGLVAAGIGSSIAHNYVFVLAALLCFGFGTGTCNVAMNVEGAEVERIVARPIMPLFHASFSAGSVVGAALAAAAAALHIGVAVDFSITALLLASGAVVVAPHLVETQAMTESQRAAAETAHPHPVRAQLSVWLERRTLLIGLVVLTTSFAAGSGNDWLSLAMVDGHDTSNSFAAITYAAFVLAGTAGRLVGVPLLSRFGRVAVLRGSAAVCAAGLLLVIFVPVPAVAFFGAILWGLGGALGFPVGMSAAADDPELAGARISVVATIGYAASLIGPPLIGVIGEAIGILNALLVVLAFALGAALVAGSAREPAGSRGAGGR</sequence>
<evidence type="ECO:0000313" key="7">
    <source>
        <dbReference type="Proteomes" id="UP000298488"/>
    </source>
</evidence>
<evidence type="ECO:0000256" key="4">
    <source>
        <dbReference type="ARBA" id="ARBA00023136"/>
    </source>
</evidence>
<gene>
    <name evidence="6" type="ORF">E3N84_08020</name>
</gene>
<dbReference type="Gene3D" id="1.20.1250.20">
    <property type="entry name" value="MFS general substrate transporter like domains"/>
    <property type="match status" value="2"/>
</dbReference>
<name>A0A4R8VDT5_9MICO</name>
<comment type="caution">
    <text evidence="6">The sequence shown here is derived from an EMBL/GenBank/DDBJ whole genome shotgun (WGS) entry which is preliminary data.</text>
</comment>
<protein>
    <submittedName>
        <fullName evidence="6">MFS transporter</fullName>
    </submittedName>
</protein>
<dbReference type="PANTHER" id="PTHR23514:SF13">
    <property type="entry name" value="INNER MEMBRANE PROTEIN YBJJ"/>
    <property type="match status" value="1"/>
</dbReference>
<dbReference type="AlphaFoldDB" id="A0A4R8VDT5"/>
<dbReference type="EMBL" id="SOFI01000003">
    <property type="protein sequence ID" value="TFB79997.1"/>
    <property type="molecule type" value="Genomic_DNA"/>
</dbReference>
<dbReference type="GO" id="GO:0022857">
    <property type="term" value="F:transmembrane transporter activity"/>
    <property type="evidence" value="ECO:0007669"/>
    <property type="project" value="InterPro"/>
</dbReference>
<dbReference type="InterPro" id="IPR011701">
    <property type="entry name" value="MFS"/>
</dbReference>
<dbReference type="RefSeq" id="WP_104095862.1">
    <property type="nucleotide sequence ID" value="NZ_JACHBP010000001.1"/>
</dbReference>
<keyword evidence="3" id="KW-1133">Transmembrane helix</keyword>
<keyword evidence="2" id="KW-0812">Transmembrane</keyword>
<dbReference type="PROSITE" id="PS50850">
    <property type="entry name" value="MFS"/>
    <property type="match status" value="1"/>
</dbReference>
<evidence type="ECO:0000259" key="5">
    <source>
        <dbReference type="PROSITE" id="PS50850"/>
    </source>
</evidence>
<proteinExistence type="predicted"/>